<protein>
    <submittedName>
        <fullName evidence="1">Uncharacterized protein</fullName>
    </submittedName>
</protein>
<evidence type="ECO:0000313" key="2">
    <source>
        <dbReference type="Proteomes" id="UP001497512"/>
    </source>
</evidence>
<keyword evidence="2" id="KW-1185">Reference proteome</keyword>
<organism evidence="1 2">
    <name type="scientific">Sphagnum troendelagicum</name>
    <dbReference type="NCBI Taxonomy" id="128251"/>
    <lineage>
        <taxon>Eukaryota</taxon>
        <taxon>Viridiplantae</taxon>
        <taxon>Streptophyta</taxon>
        <taxon>Embryophyta</taxon>
        <taxon>Bryophyta</taxon>
        <taxon>Sphagnophytina</taxon>
        <taxon>Sphagnopsida</taxon>
        <taxon>Sphagnales</taxon>
        <taxon>Sphagnaceae</taxon>
        <taxon>Sphagnum</taxon>
    </lineage>
</organism>
<reference evidence="1" key="1">
    <citation type="submission" date="2024-02" db="EMBL/GenBank/DDBJ databases">
        <authorList>
            <consortium name="ELIXIR-Norway"/>
            <consortium name="Elixir Norway"/>
        </authorList>
    </citation>
    <scope>NUCLEOTIDE SEQUENCE</scope>
</reference>
<proteinExistence type="predicted"/>
<dbReference type="EMBL" id="OZ019904">
    <property type="protein sequence ID" value="CAK9198817.1"/>
    <property type="molecule type" value="Genomic_DNA"/>
</dbReference>
<dbReference type="Proteomes" id="UP001497512">
    <property type="component" value="Chromosome 12"/>
</dbReference>
<name>A0ABP0TKE6_9BRYO</name>
<evidence type="ECO:0000313" key="1">
    <source>
        <dbReference type="EMBL" id="CAK9198817.1"/>
    </source>
</evidence>
<accession>A0ABP0TKE6</accession>
<gene>
    <name evidence="1" type="ORF">CSSPTR1EN2_LOCUS4626</name>
</gene>
<sequence>MVGGTTSFFKEQHNFTWQQYLDDEEDEFLLTAFVRLSAPVSGSKLWLSFPPEAGDGYPGASRSLHGQPAKKGTTKDWRGAWQAHYAVQGISSYEEHTNGVDVNSMIAKVDLNRASSAAQLG</sequence>